<dbReference type="InterPro" id="IPR013785">
    <property type="entry name" value="Aldolase_TIM"/>
</dbReference>
<evidence type="ECO:0000313" key="7">
    <source>
        <dbReference type="Proteomes" id="UP000318138"/>
    </source>
</evidence>
<name>A0A859FJ99_9BACI</name>
<keyword evidence="2" id="KW-0704">Schiff base</keyword>
<dbReference type="GO" id="GO:0005829">
    <property type="term" value="C:cytosol"/>
    <property type="evidence" value="ECO:0007669"/>
    <property type="project" value="TreeGrafter"/>
</dbReference>
<dbReference type="GO" id="GO:0016829">
    <property type="term" value="F:lyase activity"/>
    <property type="evidence" value="ECO:0007669"/>
    <property type="project" value="UniProtKB-KW"/>
</dbReference>
<reference evidence="7" key="1">
    <citation type="submission" date="2019-07" db="EMBL/GenBank/DDBJ databases">
        <title>Bacillus alkalisoli sp. nov. isolated from saline soil.</title>
        <authorList>
            <person name="Sun J.-Q."/>
            <person name="Xu L."/>
        </authorList>
    </citation>
    <scope>NUCLEOTIDE SEQUENCE [LARGE SCALE GENOMIC DNA]</scope>
    <source>
        <strain evidence="7">M4U3P1</strain>
    </source>
</reference>
<dbReference type="CDD" id="cd00408">
    <property type="entry name" value="DHDPS-like"/>
    <property type="match status" value="1"/>
</dbReference>
<proteinExistence type="inferred from homology"/>
<evidence type="ECO:0000256" key="3">
    <source>
        <dbReference type="PIRNR" id="PIRNR001365"/>
    </source>
</evidence>
<evidence type="ECO:0000256" key="1">
    <source>
        <dbReference type="ARBA" id="ARBA00023239"/>
    </source>
</evidence>
<feature type="active site" description="Proton donor/acceptor" evidence="4">
    <location>
        <position position="138"/>
    </location>
</feature>
<feature type="binding site" evidence="5">
    <location>
        <position position="212"/>
    </location>
    <ligand>
        <name>pyruvate</name>
        <dbReference type="ChEBI" id="CHEBI:15361"/>
    </ligand>
</feature>
<dbReference type="KEGG" id="psua:FLK61_39625"/>
<dbReference type="PIRSF" id="PIRSF001365">
    <property type="entry name" value="DHDPS"/>
    <property type="match status" value="1"/>
</dbReference>
<dbReference type="EMBL" id="CP041372">
    <property type="protein sequence ID" value="QKS72726.1"/>
    <property type="molecule type" value="Genomic_DNA"/>
</dbReference>
<evidence type="ECO:0000256" key="4">
    <source>
        <dbReference type="PIRSR" id="PIRSR001365-1"/>
    </source>
</evidence>
<dbReference type="InterPro" id="IPR020625">
    <property type="entry name" value="Schiff_base-form_aldolases_AS"/>
</dbReference>
<dbReference type="RefSeq" id="WP_176010695.1">
    <property type="nucleotide sequence ID" value="NZ_CP041372.2"/>
</dbReference>
<dbReference type="PANTHER" id="PTHR12128:SF28">
    <property type="entry name" value="2-DEHYDRO-3-DEOXY-D-GLUCONATE ALDOLASE YAGE-RELATED"/>
    <property type="match status" value="1"/>
</dbReference>
<evidence type="ECO:0000313" key="6">
    <source>
        <dbReference type="EMBL" id="QKS72726.1"/>
    </source>
</evidence>
<organism evidence="6 7">
    <name type="scientific">Paenalkalicoccus suaedae</name>
    <dbReference type="NCBI Taxonomy" id="2592382"/>
    <lineage>
        <taxon>Bacteria</taxon>
        <taxon>Bacillati</taxon>
        <taxon>Bacillota</taxon>
        <taxon>Bacilli</taxon>
        <taxon>Bacillales</taxon>
        <taxon>Bacillaceae</taxon>
        <taxon>Paenalkalicoccus</taxon>
    </lineage>
</organism>
<dbReference type="Pfam" id="PF00701">
    <property type="entry name" value="DHDPS"/>
    <property type="match status" value="1"/>
</dbReference>
<dbReference type="AlphaFoldDB" id="A0A859FJ99"/>
<dbReference type="InterPro" id="IPR020624">
    <property type="entry name" value="Schiff_base-form_aldolases_CS"/>
</dbReference>
<keyword evidence="1 3" id="KW-0456">Lyase</keyword>
<evidence type="ECO:0000256" key="2">
    <source>
        <dbReference type="ARBA" id="ARBA00023270"/>
    </source>
</evidence>
<gene>
    <name evidence="6" type="ORF">FLK61_39625</name>
</gene>
<accession>A0A859FJ99</accession>
<dbReference type="PROSITE" id="PS00666">
    <property type="entry name" value="DHDPS_2"/>
    <property type="match status" value="1"/>
</dbReference>
<dbReference type="PANTHER" id="PTHR12128">
    <property type="entry name" value="DIHYDRODIPICOLINATE SYNTHASE"/>
    <property type="match status" value="1"/>
</dbReference>
<comment type="similarity">
    <text evidence="3">Belongs to the DapA family.</text>
</comment>
<keyword evidence="7" id="KW-1185">Reference proteome</keyword>
<dbReference type="InterPro" id="IPR002220">
    <property type="entry name" value="DapA-like"/>
</dbReference>
<dbReference type="Proteomes" id="UP000318138">
    <property type="component" value="Chromosome"/>
</dbReference>
<dbReference type="PRINTS" id="PR00146">
    <property type="entry name" value="DHPICSNTHASE"/>
</dbReference>
<feature type="active site" description="Schiff-base intermediate with substrate" evidence="4">
    <location>
        <position position="167"/>
    </location>
</feature>
<sequence>MVQTNSFKGVIPPVSTIVDAQGHLDKVGMKRLIDNLIERGVDGLFFLGTGGEFSQMTLEERKDIAEFTVSAVDGRVPVLIGTGATSTSDVIELNNHASEVGADGVVVINPYYVKLSDENLYQHFSEVARAAKLPVFLYNFPILTGQDLSADMVLQLVNEHDNIVGIKETVKDIGHIRDMIVTVKEQHPDFRILCGFEDLFLNTLSLGGDGIIGATGNFAPEVSIDLYQAFTSGDLHKALELNATLAYLPEIYGLDSPFMNVIKESIVLCGLDVSTAVLAPSRDLSVDKKEKLRTILTKCDLLKS</sequence>
<dbReference type="SUPFAM" id="SSF51569">
    <property type="entry name" value="Aldolase"/>
    <property type="match status" value="1"/>
</dbReference>
<dbReference type="Gene3D" id="3.20.20.70">
    <property type="entry name" value="Aldolase class I"/>
    <property type="match status" value="1"/>
</dbReference>
<dbReference type="PROSITE" id="PS00665">
    <property type="entry name" value="DHDPS_1"/>
    <property type="match status" value="1"/>
</dbReference>
<dbReference type="SMART" id="SM01130">
    <property type="entry name" value="DHDPS"/>
    <property type="match status" value="1"/>
</dbReference>
<evidence type="ECO:0000256" key="5">
    <source>
        <dbReference type="PIRSR" id="PIRSR001365-2"/>
    </source>
</evidence>
<protein>
    <submittedName>
        <fullName evidence="6">Dihydrodipicolinate synthase family protein</fullName>
    </submittedName>
</protein>